<evidence type="ECO:0000256" key="4">
    <source>
        <dbReference type="ARBA" id="ARBA00023157"/>
    </source>
</evidence>
<sequence length="177" mass="20117">MVKTARQRNWCIMFKQLLYLVIIFSSFITMATNQILGDVPKAPVDHLFLFPEKEAWCDVKQIQQEISLPGCQAKLIPNTVCFGQCFSYSIPQAMPDNGGPYKMDPHLQHCDCCKPSRMSNRKVSLKCPHNDVKEVDTFVDVVDECSCQPCAQMVANTDDKTEGAPGSYSFYSYDYEY</sequence>
<dbReference type="AlphaFoldDB" id="A0A9Q0YJB9"/>
<dbReference type="Pfam" id="PF03045">
    <property type="entry name" value="DAN"/>
    <property type="match status" value="1"/>
</dbReference>
<evidence type="ECO:0000313" key="7">
    <source>
        <dbReference type="EMBL" id="KAJ8021327.1"/>
    </source>
</evidence>
<evidence type="ECO:0000259" key="6">
    <source>
        <dbReference type="PROSITE" id="PS01225"/>
    </source>
</evidence>
<dbReference type="SMART" id="SM00041">
    <property type="entry name" value="CT"/>
    <property type="match status" value="1"/>
</dbReference>
<gene>
    <name evidence="7" type="ORF">HOLleu_38493</name>
</gene>
<dbReference type="GO" id="GO:0005615">
    <property type="term" value="C:extracellular space"/>
    <property type="evidence" value="ECO:0007669"/>
    <property type="project" value="TreeGrafter"/>
</dbReference>
<evidence type="ECO:0000256" key="3">
    <source>
        <dbReference type="ARBA" id="ARBA00022729"/>
    </source>
</evidence>
<evidence type="ECO:0000256" key="2">
    <source>
        <dbReference type="ARBA" id="ARBA00022525"/>
    </source>
</evidence>
<dbReference type="GO" id="GO:0036122">
    <property type="term" value="F:BMP binding"/>
    <property type="evidence" value="ECO:0007669"/>
    <property type="project" value="TreeGrafter"/>
</dbReference>
<dbReference type="GO" id="GO:0048018">
    <property type="term" value="F:receptor ligand activity"/>
    <property type="evidence" value="ECO:0007669"/>
    <property type="project" value="TreeGrafter"/>
</dbReference>
<feature type="domain" description="CTCK" evidence="6">
    <location>
        <begin position="57"/>
        <end position="151"/>
    </location>
</feature>
<proteinExistence type="predicted"/>
<organism evidence="7 8">
    <name type="scientific">Holothuria leucospilota</name>
    <name type="common">Black long sea cucumber</name>
    <name type="synonym">Mertensiothuria leucospilota</name>
    <dbReference type="NCBI Taxonomy" id="206669"/>
    <lineage>
        <taxon>Eukaryota</taxon>
        <taxon>Metazoa</taxon>
        <taxon>Echinodermata</taxon>
        <taxon>Eleutherozoa</taxon>
        <taxon>Echinozoa</taxon>
        <taxon>Holothuroidea</taxon>
        <taxon>Aspidochirotacea</taxon>
        <taxon>Aspidochirotida</taxon>
        <taxon>Holothuriidae</taxon>
        <taxon>Holothuria</taxon>
    </lineage>
</organism>
<dbReference type="Gene3D" id="2.10.90.10">
    <property type="entry name" value="Cystine-knot cytokines"/>
    <property type="match status" value="1"/>
</dbReference>
<dbReference type="PANTHER" id="PTHR15283">
    <property type="entry name" value="GREMLIN 1"/>
    <property type="match status" value="1"/>
</dbReference>
<evidence type="ECO:0000256" key="1">
    <source>
        <dbReference type="ARBA" id="ARBA00004613"/>
    </source>
</evidence>
<comment type="caution">
    <text evidence="5">Lacks conserved residue(s) required for the propagation of feature annotation.</text>
</comment>
<dbReference type="PANTHER" id="PTHR15283:SF5">
    <property type="entry name" value="NEUROBLASTOMA SUPPRESSOR OF TUMORIGENICITY 1"/>
    <property type="match status" value="1"/>
</dbReference>
<dbReference type="OrthoDB" id="8196271at2759"/>
<dbReference type="GO" id="GO:0038098">
    <property type="term" value="P:sequestering of BMP from receptor via BMP binding"/>
    <property type="evidence" value="ECO:0007669"/>
    <property type="project" value="TreeGrafter"/>
</dbReference>
<dbReference type="PROSITE" id="PS01225">
    <property type="entry name" value="CTCK_2"/>
    <property type="match status" value="1"/>
</dbReference>
<comment type="caution">
    <text evidence="7">The sequence shown here is derived from an EMBL/GenBank/DDBJ whole genome shotgun (WGS) entry which is preliminary data.</text>
</comment>
<dbReference type="EMBL" id="JAIZAY010000021">
    <property type="protein sequence ID" value="KAJ8021327.1"/>
    <property type="molecule type" value="Genomic_DNA"/>
</dbReference>
<reference evidence="7" key="1">
    <citation type="submission" date="2021-10" db="EMBL/GenBank/DDBJ databases">
        <title>Tropical sea cucumber genome reveals ecological adaptation and Cuvierian tubules defense mechanism.</title>
        <authorList>
            <person name="Chen T."/>
        </authorList>
    </citation>
    <scope>NUCLEOTIDE SEQUENCE</scope>
    <source>
        <strain evidence="7">Nanhai2018</strain>
        <tissue evidence="7">Muscle</tissue>
    </source>
</reference>
<keyword evidence="8" id="KW-1185">Reference proteome</keyword>
<keyword evidence="4" id="KW-1015">Disulfide bond</keyword>
<dbReference type="InterPro" id="IPR029034">
    <property type="entry name" value="Cystine-knot_cytokine"/>
</dbReference>
<evidence type="ECO:0000256" key="5">
    <source>
        <dbReference type="PROSITE-ProRule" id="PRU00039"/>
    </source>
</evidence>
<dbReference type="InterPro" id="IPR006207">
    <property type="entry name" value="Cys_knot_C"/>
</dbReference>
<keyword evidence="2" id="KW-0964">Secreted</keyword>
<evidence type="ECO:0000313" key="8">
    <source>
        <dbReference type="Proteomes" id="UP001152320"/>
    </source>
</evidence>
<accession>A0A9Q0YJB9</accession>
<keyword evidence="3" id="KW-0732">Signal</keyword>
<dbReference type="GO" id="GO:0009887">
    <property type="term" value="P:animal organ morphogenesis"/>
    <property type="evidence" value="ECO:0007669"/>
    <property type="project" value="TreeGrafter"/>
</dbReference>
<protein>
    <submittedName>
        <fullName evidence="7">Neuroblastoma suppressor of tumorigenicity 1</fullName>
    </submittedName>
</protein>
<comment type="subcellular location">
    <subcellularLocation>
        <location evidence="1">Secreted</location>
    </subcellularLocation>
</comment>
<dbReference type="InterPro" id="IPR004133">
    <property type="entry name" value="DAN_dom"/>
</dbReference>
<dbReference type="Proteomes" id="UP001152320">
    <property type="component" value="Chromosome 21"/>
</dbReference>
<name>A0A9Q0YJB9_HOLLE</name>